<dbReference type="EMBL" id="JXTC01000271">
    <property type="protein sequence ID" value="PON72559.1"/>
    <property type="molecule type" value="Genomic_DNA"/>
</dbReference>
<keyword evidence="1" id="KW-0812">Transmembrane</keyword>
<evidence type="ECO:0000313" key="3">
    <source>
        <dbReference type="Proteomes" id="UP000237000"/>
    </source>
</evidence>
<name>A0A2P5DGY7_TREOI</name>
<reference evidence="3" key="1">
    <citation type="submission" date="2016-06" db="EMBL/GenBank/DDBJ databases">
        <title>Parallel loss of symbiosis genes in relatives of nitrogen-fixing non-legume Parasponia.</title>
        <authorList>
            <person name="Van Velzen R."/>
            <person name="Holmer R."/>
            <person name="Bu F."/>
            <person name="Rutten L."/>
            <person name="Van Zeijl A."/>
            <person name="Liu W."/>
            <person name="Santuari L."/>
            <person name="Cao Q."/>
            <person name="Sharma T."/>
            <person name="Shen D."/>
            <person name="Roswanjaya Y."/>
            <person name="Wardhani T."/>
            <person name="Kalhor M.S."/>
            <person name="Jansen J."/>
            <person name="Van den Hoogen J."/>
            <person name="Gungor B."/>
            <person name="Hartog M."/>
            <person name="Hontelez J."/>
            <person name="Verver J."/>
            <person name="Yang W.-C."/>
            <person name="Schijlen E."/>
            <person name="Repin R."/>
            <person name="Schilthuizen M."/>
            <person name="Schranz E."/>
            <person name="Heidstra R."/>
            <person name="Miyata K."/>
            <person name="Fedorova E."/>
            <person name="Kohlen W."/>
            <person name="Bisseling T."/>
            <person name="Smit S."/>
            <person name="Geurts R."/>
        </authorList>
    </citation>
    <scope>NUCLEOTIDE SEQUENCE [LARGE SCALE GENOMIC DNA]</scope>
    <source>
        <strain evidence="3">cv. RG33-2</strain>
    </source>
</reference>
<protein>
    <submittedName>
        <fullName evidence="2">Uncharacterized protein</fullName>
    </submittedName>
</protein>
<accession>A0A2P5DGY7</accession>
<evidence type="ECO:0000313" key="2">
    <source>
        <dbReference type="EMBL" id="PON72559.1"/>
    </source>
</evidence>
<dbReference type="InParanoid" id="A0A2P5DGY7"/>
<feature type="transmembrane region" description="Helical" evidence="1">
    <location>
        <begin position="59"/>
        <end position="77"/>
    </location>
</feature>
<comment type="caution">
    <text evidence="2">The sequence shown here is derived from an EMBL/GenBank/DDBJ whole genome shotgun (WGS) entry which is preliminary data.</text>
</comment>
<sequence>MEIERGCHVPNRLREIGFRNPNKRQLRSNSESHWPLEYGGGGFPIQSIRVFGLFCSSDYLVYQWALVICWVFGGLDLRSRLVMALRNYDG</sequence>
<keyword evidence="1" id="KW-1133">Transmembrane helix</keyword>
<proteinExistence type="predicted"/>
<dbReference type="Proteomes" id="UP000237000">
    <property type="component" value="Unassembled WGS sequence"/>
</dbReference>
<evidence type="ECO:0000256" key="1">
    <source>
        <dbReference type="SAM" id="Phobius"/>
    </source>
</evidence>
<keyword evidence="1" id="KW-0472">Membrane</keyword>
<dbReference type="AlphaFoldDB" id="A0A2P5DGY7"/>
<keyword evidence="3" id="KW-1185">Reference proteome</keyword>
<gene>
    <name evidence="2" type="ORF">TorRG33x02_251360</name>
</gene>
<organism evidence="2 3">
    <name type="scientific">Trema orientale</name>
    <name type="common">Charcoal tree</name>
    <name type="synonym">Celtis orientalis</name>
    <dbReference type="NCBI Taxonomy" id="63057"/>
    <lineage>
        <taxon>Eukaryota</taxon>
        <taxon>Viridiplantae</taxon>
        <taxon>Streptophyta</taxon>
        <taxon>Embryophyta</taxon>
        <taxon>Tracheophyta</taxon>
        <taxon>Spermatophyta</taxon>
        <taxon>Magnoliopsida</taxon>
        <taxon>eudicotyledons</taxon>
        <taxon>Gunneridae</taxon>
        <taxon>Pentapetalae</taxon>
        <taxon>rosids</taxon>
        <taxon>fabids</taxon>
        <taxon>Rosales</taxon>
        <taxon>Cannabaceae</taxon>
        <taxon>Trema</taxon>
    </lineage>
</organism>